<name>A0ACB0JA50_TRIPR</name>
<organism evidence="1 2">
    <name type="scientific">Trifolium pratense</name>
    <name type="common">Red clover</name>
    <dbReference type="NCBI Taxonomy" id="57577"/>
    <lineage>
        <taxon>Eukaryota</taxon>
        <taxon>Viridiplantae</taxon>
        <taxon>Streptophyta</taxon>
        <taxon>Embryophyta</taxon>
        <taxon>Tracheophyta</taxon>
        <taxon>Spermatophyta</taxon>
        <taxon>Magnoliopsida</taxon>
        <taxon>eudicotyledons</taxon>
        <taxon>Gunneridae</taxon>
        <taxon>Pentapetalae</taxon>
        <taxon>rosids</taxon>
        <taxon>fabids</taxon>
        <taxon>Fabales</taxon>
        <taxon>Fabaceae</taxon>
        <taxon>Papilionoideae</taxon>
        <taxon>50 kb inversion clade</taxon>
        <taxon>NPAAA clade</taxon>
        <taxon>Hologalegina</taxon>
        <taxon>IRL clade</taxon>
        <taxon>Trifolieae</taxon>
        <taxon>Trifolium</taxon>
    </lineage>
</organism>
<gene>
    <name evidence="1" type="ORF">MILVUS5_LOCUS10941</name>
</gene>
<sequence>MAMAGLYRRILPPLVVDFGSSQGKQLFHEAIQNGNMEGFPRLVSCFQTQSELGFCGLASLSMVLNALAIDPGRKWKGPWRWFDEYMLDYCGPLDKIKTGGISFAKLVSLAHCTGANVEAFHASHSSIDDFRKYVMKCSTSDDCHVISSYHRKALKQTGAGHYSPIGGYHAGKDMVLVLDVARFKYPPYWVPLTHLWEGMSYINEFTGKSRGFMLISRPHKEPNMLYTLSCKHESWKSIAKFLINDVPSLLKSDDVKDMCKVLSVIVTSLPSNFEEFIKWVAEIRRQKDGGPSLSEEEKTQAFVKKEILKQVRSTGLFKHVVSFLSHSCSGYTPSSGDGDTLTVLLLSLPSTTWDGITDEKLLKEIHGLVSIENLPTLLQEEVLHLRRQLHRCQEGKVDADLGLPLS</sequence>
<evidence type="ECO:0000313" key="2">
    <source>
        <dbReference type="Proteomes" id="UP001177021"/>
    </source>
</evidence>
<reference evidence="1" key="1">
    <citation type="submission" date="2023-10" db="EMBL/GenBank/DDBJ databases">
        <authorList>
            <person name="Rodriguez Cubillos JULIANA M."/>
            <person name="De Vega J."/>
        </authorList>
    </citation>
    <scope>NUCLEOTIDE SEQUENCE</scope>
</reference>
<keyword evidence="2" id="KW-1185">Reference proteome</keyword>
<dbReference type="EMBL" id="CASHSV030000024">
    <property type="protein sequence ID" value="CAJ2641257.1"/>
    <property type="molecule type" value="Genomic_DNA"/>
</dbReference>
<comment type="caution">
    <text evidence="1">The sequence shown here is derived from an EMBL/GenBank/DDBJ whole genome shotgun (WGS) entry which is preliminary data.</text>
</comment>
<accession>A0ACB0JA50</accession>
<protein>
    <submittedName>
        <fullName evidence="1">Uncharacterized protein</fullName>
    </submittedName>
</protein>
<dbReference type="Proteomes" id="UP001177021">
    <property type="component" value="Unassembled WGS sequence"/>
</dbReference>
<evidence type="ECO:0000313" key="1">
    <source>
        <dbReference type="EMBL" id="CAJ2641257.1"/>
    </source>
</evidence>
<proteinExistence type="predicted"/>